<gene>
    <name evidence="8" type="ORF">H9K76_04015</name>
</gene>
<evidence type="ECO:0000259" key="7">
    <source>
        <dbReference type="Pfam" id="PF00892"/>
    </source>
</evidence>
<comment type="subcellular location">
    <subcellularLocation>
        <location evidence="1">Cell membrane</location>
        <topology evidence="1">Multi-pass membrane protein</topology>
    </subcellularLocation>
</comment>
<keyword evidence="2" id="KW-1003">Cell membrane</keyword>
<feature type="transmembrane region" description="Helical" evidence="6">
    <location>
        <begin position="127"/>
        <end position="146"/>
    </location>
</feature>
<keyword evidence="4 6" id="KW-1133">Transmembrane helix</keyword>
<dbReference type="Proteomes" id="UP000515811">
    <property type="component" value="Chromosome"/>
</dbReference>
<dbReference type="InterPro" id="IPR050638">
    <property type="entry name" value="AA-Vitamin_Transporters"/>
</dbReference>
<protein>
    <submittedName>
        <fullName evidence="8">DMT family transporter</fullName>
    </submittedName>
</protein>
<dbReference type="GO" id="GO:0005886">
    <property type="term" value="C:plasma membrane"/>
    <property type="evidence" value="ECO:0007669"/>
    <property type="project" value="UniProtKB-SubCell"/>
</dbReference>
<organism evidence="8 9">
    <name type="scientific">Diaphorobacter ruginosibacter</name>
    <dbReference type="NCBI Taxonomy" id="1715720"/>
    <lineage>
        <taxon>Bacteria</taxon>
        <taxon>Pseudomonadati</taxon>
        <taxon>Pseudomonadota</taxon>
        <taxon>Betaproteobacteria</taxon>
        <taxon>Burkholderiales</taxon>
        <taxon>Comamonadaceae</taxon>
        <taxon>Diaphorobacter</taxon>
    </lineage>
</organism>
<feature type="transmembrane region" description="Helical" evidence="6">
    <location>
        <begin position="219"/>
        <end position="240"/>
    </location>
</feature>
<feature type="transmembrane region" description="Helical" evidence="6">
    <location>
        <begin position="72"/>
        <end position="91"/>
    </location>
</feature>
<keyword evidence="3 6" id="KW-0812">Transmembrane</keyword>
<evidence type="ECO:0000256" key="3">
    <source>
        <dbReference type="ARBA" id="ARBA00022692"/>
    </source>
</evidence>
<feature type="transmembrane region" description="Helical" evidence="6">
    <location>
        <begin position="188"/>
        <end position="207"/>
    </location>
</feature>
<evidence type="ECO:0000256" key="6">
    <source>
        <dbReference type="SAM" id="Phobius"/>
    </source>
</evidence>
<evidence type="ECO:0000256" key="5">
    <source>
        <dbReference type="ARBA" id="ARBA00023136"/>
    </source>
</evidence>
<dbReference type="SUPFAM" id="SSF103481">
    <property type="entry name" value="Multidrug resistance efflux transporter EmrE"/>
    <property type="match status" value="2"/>
</dbReference>
<evidence type="ECO:0000313" key="8">
    <source>
        <dbReference type="EMBL" id="QNN58044.1"/>
    </source>
</evidence>
<dbReference type="Gene3D" id="1.10.3730.20">
    <property type="match status" value="1"/>
</dbReference>
<feature type="transmembrane region" description="Helical" evidence="6">
    <location>
        <begin position="252"/>
        <end position="274"/>
    </location>
</feature>
<feature type="transmembrane region" description="Helical" evidence="6">
    <location>
        <begin position="280"/>
        <end position="297"/>
    </location>
</feature>
<accession>A0A7G9RR19</accession>
<dbReference type="AlphaFoldDB" id="A0A7G9RR19"/>
<evidence type="ECO:0000256" key="4">
    <source>
        <dbReference type="ARBA" id="ARBA00022989"/>
    </source>
</evidence>
<evidence type="ECO:0000256" key="2">
    <source>
        <dbReference type="ARBA" id="ARBA00022475"/>
    </source>
</evidence>
<feature type="transmembrane region" description="Helical" evidence="6">
    <location>
        <begin position="37"/>
        <end position="56"/>
    </location>
</feature>
<keyword evidence="5 6" id="KW-0472">Membrane</keyword>
<dbReference type="InterPro" id="IPR037185">
    <property type="entry name" value="EmrE-like"/>
</dbReference>
<sequence length="300" mass="32354">MSQKLSPGTMLLLATAPLMWAGNAVTGKLVHGLIPPITLNFIRWALAFLILLPFAWKTLRPGSPLWPHWKRYSLLGLLGVGSYNALQYMALQTSSPLNVTLVGGGTPVCMLIIGALFFGVPARRQQIIGATLSVCGVLLVLSHGSIEQLLSLRLVIGDVYMVLAVISWSLYSWFLVRTSEPAAIRGDWAAFLIAQMLFGLGWSGAFAGVEWGLGQHEIVWGWPLAAALVFIVIGPAILAYRCWGLGVQRAGPVAAGFFINLTPLFAAVLSLALLGEAPHLYHLFAFMLIVAGIVVPSRRT</sequence>
<feature type="domain" description="EamA" evidence="7">
    <location>
        <begin position="156"/>
        <end position="295"/>
    </location>
</feature>
<dbReference type="PANTHER" id="PTHR32322:SF18">
    <property type="entry name" value="S-ADENOSYLMETHIONINE_S-ADENOSYLHOMOCYSTEINE TRANSPORTER"/>
    <property type="match status" value="1"/>
</dbReference>
<feature type="transmembrane region" description="Helical" evidence="6">
    <location>
        <begin position="97"/>
        <end position="120"/>
    </location>
</feature>
<evidence type="ECO:0000313" key="9">
    <source>
        <dbReference type="Proteomes" id="UP000515811"/>
    </source>
</evidence>
<dbReference type="RefSeq" id="WP_187598289.1">
    <property type="nucleotide sequence ID" value="NZ_CP060714.1"/>
</dbReference>
<dbReference type="KEGG" id="drg:H9K76_04015"/>
<keyword evidence="9" id="KW-1185">Reference proteome</keyword>
<name>A0A7G9RR19_9BURK</name>
<evidence type="ECO:0000256" key="1">
    <source>
        <dbReference type="ARBA" id="ARBA00004651"/>
    </source>
</evidence>
<dbReference type="EMBL" id="CP060714">
    <property type="protein sequence ID" value="QNN58044.1"/>
    <property type="molecule type" value="Genomic_DNA"/>
</dbReference>
<feature type="transmembrane region" description="Helical" evidence="6">
    <location>
        <begin position="152"/>
        <end position="176"/>
    </location>
</feature>
<feature type="domain" description="EamA" evidence="7">
    <location>
        <begin position="10"/>
        <end position="141"/>
    </location>
</feature>
<dbReference type="Pfam" id="PF00892">
    <property type="entry name" value="EamA"/>
    <property type="match status" value="2"/>
</dbReference>
<dbReference type="PANTHER" id="PTHR32322">
    <property type="entry name" value="INNER MEMBRANE TRANSPORTER"/>
    <property type="match status" value="1"/>
</dbReference>
<reference evidence="8 9" key="1">
    <citation type="submission" date="2020-08" db="EMBL/GenBank/DDBJ databases">
        <title>Genome sequence of Diaphorobacter ruginosibacter DSM 27467T.</title>
        <authorList>
            <person name="Hyun D.-W."/>
            <person name="Bae J.-W."/>
        </authorList>
    </citation>
    <scope>NUCLEOTIDE SEQUENCE [LARGE SCALE GENOMIC DNA]</scope>
    <source>
        <strain evidence="8 9">DSM 27467</strain>
    </source>
</reference>
<proteinExistence type="predicted"/>
<dbReference type="InterPro" id="IPR000620">
    <property type="entry name" value="EamA_dom"/>
</dbReference>